<dbReference type="Gene3D" id="1.10.10.10">
    <property type="entry name" value="Winged helix-like DNA-binding domain superfamily/Winged helix DNA-binding domain"/>
    <property type="match status" value="1"/>
</dbReference>
<evidence type="ECO:0000256" key="7">
    <source>
        <dbReference type="PROSITE-ProRule" id="PRU01091"/>
    </source>
</evidence>
<dbReference type="Gene3D" id="3.40.50.2300">
    <property type="match status" value="1"/>
</dbReference>
<feature type="domain" description="Response regulatory" evidence="8">
    <location>
        <begin position="20"/>
        <end position="134"/>
    </location>
</feature>
<feature type="DNA-binding region" description="OmpR/PhoB-type" evidence="7">
    <location>
        <begin position="142"/>
        <end position="239"/>
    </location>
</feature>
<evidence type="ECO:0000256" key="4">
    <source>
        <dbReference type="ARBA" id="ARBA00023125"/>
    </source>
</evidence>
<dbReference type="Pfam" id="PF00072">
    <property type="entry name" value="Response_reg"/>
    <property type="match status" value="1"/>
</dbReference>
<dbReference type="Gene3D" id="6.10.250.690">
    <property type="match status" value="1"/>
</dbReference>
<evidence type="ECO:0000256" key="5">
    <source>
        <dbReference type="ARBA" id="ARBA00023163"/>
    </source>
</evidence>
<dbReference type="InterPro" id="IPR039420">
    <property type="entry name" value="WalR-like"/>
</dbReference>
<feature type="modified residue" description="4-aspartylphosphate" evidence="6">
    <location>
        <position position="69"/>
    </location>
</feature>
<dbReference type="PROSITE" id="PS50110">
    <property type="entry name" value="RESPONSE_REGULATORY"/>
    <property type="match status" value="1"/>
</dbReference>
<dbReference type="Proteomes" id="UP000186666">
    <property type="component" value="Unassembled WGS sequence"/>
</dbReference>
<dbReference type="InterPro" id="IPR001867">
    <property type="entry name" value="OmpR/PhoB-type_DNA-bd"/>
</dbReference>
<dbReference type="Pfam" id="PF00486">
    <property type="entry name" value="Trans_reg_C"/>
    <property type="match status" value="1"/>
</dbReference>
<reference evidence="10 11" key="1">
    <citation type="submission" date="2017-01" db="EMBL/GenBank/DDBJ databases">
        <authorList>
            <person name="Varghese N."/>
            <person name="Submissions S."/>
        </authorList>
    </citation>
    <scope>NUCLEOTIDE SEQUENCE [LARGE SCALE GENOMIC DNA]</scope>
    <source>
        <strain evidence="10 11">ATCC 23464</strain>
    </source>
</reference>
<protein>
    <submittedName>
        <fullName evidence="10">DNA-binding response regulator, OmpR family, contains REC and winged-helix (WHTH) domain</fullName>
    </submittedName>
</protein>
<dbReference type="InterPro" id="IPR011006">
    <property type="entry name" value="CheY-like_superfamily"/>
</dbReference>
<dbReference type="PANTHER" id="PTHR48111">
    <property type="entry name" value="REGULATOR OF RPOS"/>
    <property type="match status" value="1"/>
</dbReference>
<evidence type="ECO:0000256" key="2">
    <source>
        <dbReference type="ARBA" id="ARBA00023012"/>
    </source>
</evidence>
<dbReference type="SUPFAM" id="SSF52172">
    <property type="entry name" value="CheY-like"/>
    <property type="match status" value="1"/>
</dbReference>
<dbReference type="CDD" id="cd00383">
    <property type="entry name" value="trans_reg_C"/>
    <property type="match status" value="1"/>
</dbReference>
<keyword evidence="2" id="KW-0902">Two-component regulatory system</keyword>
<dbReference type="EMBL" id="FTNK01000017">
    <property type="protein sequence ID" value="SIR53644.1"/>
    <property type="molecule type" value="Genomic_DNA"/>
</dbReference>
<dbReference type="SMART" id="SM00448">
    <property type="entry name" value="REC"/>
    <property type="match status" value="1"/>
</dbReference>
<keyword evidence="5" id="KW-0804">Transcription</keyword>
<evidence type="ECO:0000256" key="1">
    <source>
        <dbReference type="ARBA" id="ARBA00022553"/>
    </source>
</evidence>
<gene>
    <name evidence="10" type="ORF">SAMN05421578_117108</name>
</gene>
<proteinExistence type="predicted"/>
<evidence type="ECO:0000259" key="8">
    <source>
        <dbReference type="PROSITE" id="PS50110"/>
    </source>
</evidence>
<name>A0ABY1KB59_9BACL</name>
<accession>A0ABY1KB59</accession>
<evidence type="ECO:0000313" key="11">
    <source>
        <dbReference type="Proteomes" id="UP000186666"/>
    </source>
</evidence>
<organism evidence="10 11">
    <name type="scientific">Paenibacillus macquariensis</name>
    <dbReference type="NCBI Taxonomy" id="948756"/>
    <lineage>
        <taxon>Bacteria</taxon>
        <taxon>Bacillati</taxon>
        <taxon>Bacillota</taxon>
        <taxon>Bacilli</taxon>
        <taxon>Bacillales</taxon>
        <taxon>Paenibacillaceae</taxon>
        <taxon>Paenibacillus</taxon>
    </lineage>
</organism>
<keyword evidence="11" id="KW-1185">Reference proteome</keyword>
<keyword evidence="1 6" id="KW-0597">Phosphoprotein</keyword>
<dbReference type="InterPro" id="IPR036388">
    <property type="entry name" value="WH-like_DNA-bd_sf"/>
</dbReference>
<comment type="caution">
    <text evidence="10">The sequence shown here is derived from an EMBL/GenBank/DDBJ whole genome shotgun (WGS) entry which is preliminary data.</text>
</comment>
<dbReference type="PROSITE" id="PS51755">
    <property type="entry name" value="OMPR_PHOB"/>
    <property type="match status" value="1"/>
</dbReference>
<dbReference type="SMART" id="SM00862">
    <property type="entry name" value="Trans_reg_C"/>
    <property type="match status" value="1"/>
</dbReference>
<evidence type="ECO:0000256" key="3">
    <source>
        <dbReference type="ARBA" id="ARBA00023015"/>
    </source>
</evidence>
<evidence type="ECO:0000259" key="9">
    <source>
        <dbReference type="PROSITE" id="PS51755"/>
    </source>
</evidence>
<dbReference type="GO" id="GO:0003677">
    <property type="term" value="F:DNA binding"/>
    <property type="evidence" value="ECO:0007669"/>
    <property type="project" value="UniProtKB-KW"/>
</dbReference>
<keyword evidence="3" id="KW-0805">Transcription regulation</keyword>
<dbReference type="SUPFAM" id="SSF46894">
    <property type="entry name" value="C-terminal effector domain of the bipartite response regulators"/>
    <property type="match status" value="1"/>
</dbReference>
<keyword evidence="4 7" id="KW-0238">DNA-binding</keyword>
<dbReference type="CDD" id="cd17574">
    <property type="entry name" value="REC_OmpR"/>
    <property type="match status" value="1"/>
</dbReference>
<dbReference type="PANTHER" id="PTHR48111:SF22">
    <property type="entry name" value="REGULATOR OF RPOS"/>
    <property type="match status" value="1"/>
</dbReference>
<sequence>MKRKTLPRDGDKMNTVKGIRIMLVDDEPHILQFLDIGLTNEGFEVRTAPDGMSAVTLAQEFQPHVVILDVMMPGVDGFEACRMIKKLGFNVAIIMLTAKDEIDDRVKGLTLGADDYMVKPFSFDELLARIQARLRNQFPSLLGEVVHGPFQIDDLRKEISYQQKVLELSPTEYELLKFMVLNHGIVLSKSKILDKVWSYDFGGEENIVEVYIRSIREKLNDKEHRLIRTLRGAGYRIDLP</sequence>
<evidence type="ECO:0000313" key="10">
    <source>
        <dbReference type="EMBL" id="SIR53644.1"/>
    </source>
</evidence>
<dbReference type="InterPro" id="IPR016032">
    <property type="entry name" value="Sig_transdc_resp-reg_C-effctor"/>
</dbReference>
<feature type="domain" description="OmpR/PhoB-type" evidence="9">
    <location>
        <begin position="142"/>
        <end position="239"/>
    </location>
</feature>
<dbReference type="InterPro" id="IPR001789">
    <property type="entry name" value="Sig_transdc_resp-reg_receiver"/>
</dbReference>
<evidence type="ECO:0000256" key="6">
    <source>
        <dbReference type="PROSITE-ProRule" id="PRU00169"/>
    </source>
</evidence>